<keyword evidence="1" id="KW-1133">Transmembrane helix</keyword>
<proteinExistence type="predicted"/>
<protein>
    <submittedName>
        <fullName evidence="2">Uncharacterized protein</fullName>
    </submittedName>
</protein>
<reference evidence="2 3" key="1">
    <citation type="journal article" date="2014" name="Genome Announc.">
        <title>Draft Genome Sequence of Cytophaga fermentans JCM 21142T, a Facultative Anaerobe Isolated from Marine Mud.</title>
        <authorList>
            <person name="Starns D."/>
            <person name="Oshima K."/>
            <person name="Suda W."/>
            <person name="Iino T."/>
            <person name="Yuki M."/>
            <person name="Inoue J."/>
            <person name="Kitamura K."/>
            <person name="Iida T."/>
            <person name="Darby A."/>
            <person name="Hattori M."/>
            <person name="Ohkuma M."/>
        </authorList>
    </citation>
    <scope>NUCLEOTIDE SEQUENCE [LARGE SCALE GENOMIC DNA]</scope>
    <source>
        <strain evidence="2 3">JCM 21142</strain>
    </source>
</reference>
<comment type="caution">
    <text evidence="2">The sequence shown here is derived from an EMBL/GenBank/DDBJ whole genome shotgun (WGS) entry which is preliminary data.</text>
</comment>
<feature type="transmembrane region" description="Helical" evidence="1">
    <location>
        <begin position="40"/>
        <end position="64"/>
    </location>
</feature>
<keyword evidence="1" id="KW-0472">Membrane</keyword>
<gene>
    <name evidence="2" type="ORF">JCM21142_134731</name>
</gene>
<sequence length="66" mass="7319">MAEIGEKFLPLWVMALEKVNNVLDFVFKNFDTIWAVVKNVGIALGVAKLAMIAFNVITAAIRLVQL</sequence>
<dbReference type="EMBL" id="BAMD01000180">
    <property type="protein sequence ID" value="GAF05966.1"/>
    <property type="molecule type" value="Genomic_DNA"/>
</dbReference>
<keyword evidence="3" id="KW-1185">Reference proteome</keyword>
<keyword evidence="1" id="KW-0812">Transmembrane</keyword>
<dbReference type="AlphaFoldDB" id="W7YMR5"/>
<accession>W7YMR5</accession>
<dbReference type="STRING" id="869213.GCA_000517085_00010"/>
<evidence type="ECO:0000313" key="2">
    <source>
        <dbReference type="EMBL" id="GAF05966.1"/>
    </source>
</evidence>
<name>W7YMR5_9BACT</name>
<dbReference type="Proteomes" id="UP000019402">
    <property type="component" value="Unassembled WGS sequence"/>
</dbReference>
<evidence type="ECO:0000313" key="3">
    <source>
        <dbReference type="Proteomes" id="UP000019402"/>
    </source>
</evidence>
<evidence type="ECO:0000256" key="1">
    <source>
        <dbReference type="SAM" id="Phobius"/>
    </source>
</evidence>
<organism evidence="2 3">
    <name type="scientific">Saccharicrinis fermentans DSM 9555 = JCM 21142</name>
    <dbReference type="NCBI Taxonomy" id="869213"/>
    <lineage>
        <taxon>Bacteria</taxon>
        <taxon>Pseudomonadati</taxon>
        <taxon>Bacteroidota</taxon>
        <taxon>Bacteroidia</taxon>
        <taxon>Marinilabiliales</taxon>
        <taxon>Marinilabiliaceae</taxon>
        <taxon>Saccharicrinis</taxon>
    </lineage>
</organism>